<feature type="transmembrane region" description="Helical" evidence="1">
    <location>
        <begin position="12"/>
        <end position="30"/>
    </location>
</feature>
<proteinExistence type="predicted"/>
<reference evidence="2 3" key="1">
    <citation type="submission" date="2020-12" db="EMBL/GenBank/DDBJ databases">
        <title>Genomic Analysis and Response surface optimization of nitrogen-fixing conditions for A. chroococcum strain HR1, Isolation from rhizosphere soil.</title>
        <authorList>
            <person name="Li J."/>
            <person name="Yang H."/>
            <person name="Liu H."/>
            <person name="Wang C."/>
            <person name="Tian Y."/>
            <person name="Lu X.Y."/>
        </authorList>
    </citation>
    <scope>NUCLEOTIDE SEQUENCE [LARGE SCALE GENOMIC DNA]</scope>
    <source>
        <strain evidence="2 3">HR1</strain>
    </source>
</reference>
<protein>
    <submittedName>
        <fullName evidence="2">DUF502 domain-containing protein</fullName>
    </submittedName>
</protein>
<dbReference type="Proteomes" id="UP000596192">
    <property type="component" value="Chromosome"/>
</dbReference>
<keyword evidence="1" id="KW-1133">Transmembrane helix</keyword>
<sequence>MKKALAFVAQRVIGGLLVVVPIYLAVLVLLKGMKSVGQLVRPFTQLLPDWFPAEQALSLLVVLMICFLIGVVLRTRLGQVARKQVDKGFFEKIPGYSLFRSLTQQVAGDNRQNVWKPALVEIEDALVPAFIIEEFEDGRYTIFVPSIPTPLAGAVYVLDGKRVHPLDVPFTEALKVVSRWGSGARELVAAMERDGNRREVES</sequence>
<dbReference type="InterPro" id="IPR007462">
    <property type="entry name" value="COV1-like"/>
</dbReference>
<name>A0AAP9YH43_9GAMM</name>
<evidence type="ECO:0000256" key="1">
    <source>
        <dbReference type="SAM" id="Phobius"/>
    </source>
</evidence>
<dbReference type="RefSeq" id="WP_198867910.1">
    <property type="nucleotide sequence ID" value="NZ_CP066310.1"/>
</dbReference>
<dbReference type="Pfam" id="PF04367">
    <property type="entry name" value="DUF502"/>
    <property type="match status" value="1"/>
</dbReference>
<keyword evidence="1" id="KW-0472">Membrane</keyword>
<accession>A0AAP9YH43</accession>
<dbReference type="EMBL" id="CP066310">
    <property type="protein sequence ID" value="QQE90633.1"/>
    <property type="molecule type" value="Genomic_DNA"/>
</dbReference>
<dbReference type="AlphaFoldDB" id="A0AAP9YH43"/>
<gene>
    <name evidence="2" type="ORF">GKQ51_10390</name>
</gene>
<keyword evidence="1" id="KW-0812">Transmembrane</keyword>
<evidence type="ECO:0000313" key="3">
    <source>
        <dbReference type="Proteomes" id="UP000596192"/>
    </source>
</evidence>
<organism evidence="2 3">
    <name type="scientific">Azotobacter chroococcum</name>
    <dbReference type="NCBI Taxonomy" id="353"/>
    <lineage>
        <taxon>Bacteria</taxon>
        <taxon>Pseudomonadati</taxon>
        <taxon>Pseudomonadota</taxon>
        <taxon>Gammaproteobacteria</taxon>
        <taxon>Pseudomonadales</taxon>
        <taxon>Pseudomonadaceae</taxon>
        <taxon>Azotobacter</taxon>
    </lineage>
</organism>
<feature type="transmembrane region" description="Helical" evidence="1">
    <location>
        <begin position="50"/>
        <end position="73"/>
    </location>
</feature>
<evidence type="ECO:0000313" key="2">
    <source>
        <dbReference type="EMBL" id="QQE90633.1"/>
    </source>
</evidence>